<proteinExistence type="predicted"/>
<evidence type="ECO:0000313" key="2">
    <source>
        <dbReference type="Proteomes" id="UP000775213"/>
    </source>
</evidence>
<name>A0AAV7GH40_DENCH</name>
<gene>
    <name evidence="1" type="ORF">IEQ34_015201</name>
</gene>
<dbReference type="AlphaFoldDB" id="A0AAV7GH40"/>
<accession>A0AAV7GH40</accession>
<keyword evidence="2" id="KW-1185">Reference proteome</keyword>
<evidence type="ECO:0000313" key="1">
    <source>
        <dbReference type="EMBL" id="KAH0455169.1"/>
    </source>
</evidence>
<organism evidence="1 2">
    <name type="scientific">Dendrobium chrysotoxum</name>
    <name type="common">Orchid</name>
    <dbReference type="NCBI Taxonomy" id="161865"/>
    <lineage>
        <taxon>Eukaryota</taxon>
        <taxon>Viridiplantae</taxon>
        <taxon>Streptophyta</taxon>
        <taxon>Embryophyta</taxon>
        <taxon>Tracheophyta</taxon>
        <taxon>Spermatophyta</taxon>
        <taxon>Magnoliopsida</taxon>
        <taxon>Liliopsida</taxon>
        <taxon>Asparagales</taxon>
        <taxon>Orchidaceae</taxon>
        <taxon>Epidendroideae</taxon>
        <taxon>Malaxideae</taxon>
        <taxon>Dendrobiinae</taxon>
        <taxon>Dendrobium</taxon>
    </lineage>
</organism>
<protein>
    <submittedName>
        <fullName evidence="1">Uncharacterized protein</fullName>
    </submittedName>
</protein>
<sequence>MSLASLPHRIGGKEFFLYRLLHLAVGAEGESLSVSAILGGEAPGSRQILLYCCYHIPRNPPLPTRSLQLFEKELTSSAKTAFRLLATCLNFSELKNHFLQNLIRFSIIFYKMFEIITDTFVLLEFKGTTFVGLGHLSLIYALCVNAEYFLMGLKLFSITLLLDRLRIDELGRAKDKSTGTLQKYSSIKSQGASIARFLPNGVLQSKAPLTSFGDQESSTQMAGKLIFSMDRDLIVEGITSGSGVNSPISEMEAVVTPLTTVSSTEEDNNQKLITTGELPSQSEIESSSGIPVASKNKRKNYLRRVRKKVVKARKTAEVKALKYVKSKTNKQFVAPSTYPFPDGNHFHPSPFAQRKEVVEMSTRSSIHLLDYYMARINQAKTEQTPALGLRPLVEGFFRSLGLNVLVVDDALRGTTLALSRLRIDELGRAKDKPPLDKALPLILTAALSLSPILGAARAGRFYTRMHDILTPPSLFAFLRDTDGVDWRIEPRSINRLIGPEASSHELWYKRKVRHGMGTGLTLRDKIDLDQEWDLD</sequence>
<dbReference type="EMBL" id="JAGFBR010000014">
    <property type="protein sequence ID" value="KAH0455169.1"/>
    <property type="molecule type" value="Genomic_DNA"/>
</dbReference>
<comment type="caution">
    <text evidence="1">The sequence shown here is derived from an EMBL/GenBank/DDBJ whole genome shotgun (WGS) entry which is preliminary data.</text>
</comment>
<reference evidence="1 2" key="1">
    <citation type="journal article" date="2021" name="Hortic Res">
        <title>Chromosome-scale assembly of the Dendrobium chrysotoxum genome enhances the understanding of orchid evolution.</title>
        <authorList>
            <person name="Zhang Y."/>
            <person name="Zhang G.Q."/>
            <person name="Zhang D."/>
            <person name="Liu X.D."/>
            <person name="Xu X.Y."/>
            <person name="Sun W.H."/>
            <person name="Yu X."/>
            <person name="Zhu X."/>
            <person name="Wang Z.W."/>
            <person name="Zhao X."/>
            <person name="Zhong W.Y."/>
            <person name="Chen H."/>
            <person name="Yin W.L."/>
            <person name="Huang T."/>
            <person name="Niu S.C."/>
            <person name="Liu Z.J."/>
        </authorList>
    </citation>
    <scope>NUCLEOTIDE SEQUENCE [LARGE SCALE GENOMIC DNA]</scope>
    <source>
        <strain evidence="1">Lindl</strain>
    </source>
</reference>
<dbReference type="Proteomes" id="UP000775213">
    <property type="component" value="Unassembled WGS sequence"/>
</dbReference>